<dbReference type="GO" id="GO:0008559">
    <property type="term" value="F:ABC-type xenobiotic transporter activity"/>
    <property type="evidence" value="ECO:0007669"/>
    <property type="project" value="UniProtKB-EC"/>
</dbReference>
<evidence type="ECO:0000256" key="7">
    <source>
        <dbReference type="ARBA" id="ARBA00022737"/>
    </source>
</evidence>
<dbReference type="InterPro" id="IPR036640">
    <property type="entry name" value="ABC1_TM_sf"/>
</dbReference>
<evidence type="ECO:0000256" key="8">
    <source>
        <dbReference type="ARBA" id="ARBA00022741"/>
    </source>
</evidence>
<comment type="similarity">
    <text evidence="3">Belongs to the ABC transporter superfamily. ABCC family. Conjugate transporter (TC 3.A.1.208) subfamily.</text>
</comment>
<dbReference type="InterPro" id="IPR003439">
    <property type="entry name" value="ABC_transporter-like_ATP-bd"/>
</dbReference>
<evidence type="ECO:0000259" key="16">
    <source>
        <dbReference type="PROSITE" id="PS50893"/>
    </source>
</evidence>
<dbReference type="PANTHER" id="PTHR24223">
    <property type="entry name" value="ATP-BINDING CASSETTE SUB-FAMILY C"/>
    <property type="match status" value="1"/>
</dbReference>
<dbReference type="PROSITE" id="PS00211">
    <property type="entry name" value="ABC_TRANSPORTER_1"/>
    <property type="match status" value="1"/>
</dbReference>
<feature type="transmembrane region" description="Helical" evidence="15">
    <location>
        <begin position="264"/>
        <end position="287"/>
    </location>
</feature>
<dbReference type="InterPro" id="IPR044726">
    <property type="entry name" value="ABCC_6TM_D2"/>
</dbReference>
<evidence type="ECO:0000313" key="18">
    <source>
        <dbReference type="EMBL" id="VFQ79715.1"/>
    </source>
</evidence>
<dbReference type="InterPro" id="IPR027417">
    <property type="entry name" value="P-loop_NTPase"/>
</dbReference>
<gene>
    <name evidence="18" type="ORF">CCAM_LOCUS21491</name>
</gene>
<dbReference type="AlphaFoldDB" id="A0A484LTJ8"/>
<organism evidence="18 19">
    <name type="scientific">Cuscuta campestris</name>
    <dbReference type="NCBI Taxonomy" id="132261"/>
    <lineage>
        <taxon>Eukaryota</taxon>
        <taxon>Viridiplantae</taxon>
        <taxon>Streptophyta</taxon>
        <taxon>Embryophyta</taxon>
        <taxon>Tracheophyta</taxon>
        <taxon>Spermatophyta</taxon>
        <taxon>Magnoliopsida</taxon>
        <taxon>eudicotyledons</taxon>
        <taxon>Gunneridae</taxon>
        <taxon>Pentapetalae</taxon>
        <taxon>asterids</taxon>
        <taxon>lamiids</taxon>
        <taxon>Solanales</taxon>
        <taxon>Convolvulaceae</taxon>
        <taxon>Cuscuteae</taxon>
        <taxon>Cuscuta</taxon>
        <taxon>Cuscuta subgen. Grammica</taxon>
        <taxon>Cuscuta sect. Cleistogrammica</taxon>
    </lineage>
</organism>
<keyword evidence="12 15" id="KW-0472">Membrane</keyword>
<dbReference type="EC" id="7.6.2.2" evidence="4"/>
<dbReference type="FunFam" id="3.40.50.300:FF:000508">
    <property type="entry name" value="ABC transporter C family member 5"/>
    <property type="match status" value="1"/>
</dbReference>
<evidence type="ECO:0000256" key="15">
    <source>
        <dbReference type="SAM" id="Phobius"/>
    </source>
</evidence>
<keyword evidence="5" id="KW-0813">Transport</keyword>
<evidence type="ECO:0000256" key="1">
    <source>
        <dbReference type="ARBA" id="ARBA00004141"/>
    </source>
</evidence>
<dbReference type="PANTHER" id="PTHR24223:SF181">
    <property type="entry name" value="ABC TRANSPORTER C FAMILY MEMBER 3"/>
    <property type="match status" value="1"/>
</dbReference>
<evidence type="ECO:0000313" key="19">
    <source>
        <dbReference type="Proteomes" id="UP000595140"/>
    </source>
</evidence>
<dbReference type="SMART" id="SM00382">
    <property type="entry name" value="AAA"/>
    <property type="match status" value="2"/>
</dbReference>
<evidence type="ECO:0000256" key="5">
    <source>
        <dbReference type="ARBA" id="ARBA00022448"/>
    </source>
</evidence>
<accession>A0A484LTJ8</accession>
<dbReference type="InterPro" id="IPR050173">
    <property type="entry name" value="ABC_transporter_C-like"/>
</dbReference>
<dbReference type="InterPro" id="IPR003593">
    <property type="entry name" value="AAA+_ATPase"/>
</dbReference>
<keyword evidence="7" id="KW-0677">Repeat</keyword>
<evidence type="ECO:0000256" key="13">
    <source>
        <dbReference type="ARBA" id="ARBA00034018"/>
    </source>
</evidence>
<keyword evidence="6 15" id="KW-0812">Transmembrane</keyword>
<feature type="transmembrane region" description="Helical" evidence="15">
    <location>
        <begin position="725"/>
        <end position="751"/>
    </location>
</feature>
<feature type="domain" description="ABC transmembrane type-1" evidence="17">
    <location>
        <begin position="126"/>
        <end position="406"/>
    </location>
</feature>
<evidence type="ECO:0000259" key="17">
    <source>
        <dbReference type="PROSITE" id="PS50929"/>
    </source>
</evidence>
<dbReference type="InterPro" id="IPR011527">
    <property type="entry name" value="ABC1_TM_dom"/>
</dbReference>
<evidence type="ECO:0000256" key="12">
    <source>
        <dbReference type="ARBA" id="ARBA00023136"/>
    </source>
</evidence>
<dbReference type="SUPFAM" id="SSF90123">
    <property type="entry name" value="ABC transporter transmembrane region"/>
    <property type="match status" value="2"/>
</dbReference>
<evidence type="ECO:0000256" key="2">
    <source>
        <dbReference type="ARBA" id="ARBA00004474"/>
    </source>
</evidence>
<dbReference type="GO" id="GO:0009536">
    <property type="term" value="C:plastid"/>
    <property type="evidence" value="ECO:0007669"/>
    <property type="project" value="UniProtKB-SubCell"/>
</dbReference>
<dbReference type="CDD" id="cd18580">
    <property type="entry name" value="ABC_6TM_ABCC_D2"/>
    <property type="match status" value="1"/>
</dbReference>
<feature type="transmembrane region" description="Helical" evidence="15">
    <location>
        <begin position="237"/>
        <end position="258"/>
    </location>
</feature>
<keyword evidence="8" id="KW-0547">Nucleotide-binding</keyword>
<evidence type="ECO:0000256" key="14">
    <source>
        <dbReference type="SAM" id="MobiDB-lite"/>
    </source>
</evidence>
<name>A0A484LTJ8_9ASTE</name>
<keyword evidence="19" id="KW-1185">Reference proteome</keyword>
<dbReference type="FunFam" id="1.20.1560.10:FF:000002">
    <property type="entry name" value="ABC transporter C family member 5"/>
    <property type="match status" value="1"/>
</dbReference>
<dbReference type="GO" id="GO:0016020">
    <property type="term" value="C:membrane"/>
    <property type="evidence" value="ECO:0007669"/>
    <property type="project" value="UniProtKB-SubCell"/>
</dbReference>
<evidence type="ECO:0000256" key="10">
    <source>
        <dbReference type="ARBA" id="ARBA00022967"/>
    </source>
</evidence>
<feature type="domain" description="ABC transporter" evidence="16">
    <location>
        <begin position="441"/>
        <end position="664"/>
    </location>
</feature>
<dbReference type="Pfam" id="PF00664">
    <property type="entry name" value="ABC_membrane"/>
    <property type="match status" value="2"/>
</dbReference>
<feature type="domain" description="ABC transmembrane type-1" evidence="17">
    <location>
        <begin position="740"/>
        <end position="944"/>
    </location>
</feature>
<dbReference type="Gene3D" id="1.20.1560.10">
    <property type="entry name" value="ABC transporter type 1, transmembrane domain"/>
    <property type="match status" value="2"/>
</dbReference>
<dbReference type="EMBL" id="OOIL02002010">
    <property type="protein sequence ID" value="VFQ79715.1"/>
    <property type="molecule type" value="Genomic_DNA"/>
</dbReference>
<dbReference type="GO" id="GO:0005524">
    <property type="term" value="F:ATP binding"/>
    <property type="evidence" value="ECO:0007669"/>
    <property type="project" value="UniProtKB-KW"/>
</dbReference>
<dbReference type="CDD" id="cd03250">
    <property type="entry name" value="ABCC_MRP_domain1"/>
    <property type="match status" value="1"/>
</dbReference>
<dbReference type="Proteomes" id="UP000595140">
    <property type="component" value="Unassembled WGS sequence"/>
</dbReference>
<dbReference type="Pfam" id="PF00005">
    <property type="entry name" value="ABC_tran"/>
    <property type="match status" value="2"/>
</dbReference>
<proteinExistence type="inferred from homology"/>
<dbReference type="PROSITE" id="PS50893">
    <property type="entry name" value="ABC_TRANSPORTER_2"/>
    <property type="match status" value="2"/>
</dbReference>
<dbReference type="InterPro" id="IPR017871">
    <property type="entry name" value="ABC_transporter-like_CS"/>
</dbReference>
<evidence type="ECO:0000256" key="4">
    <source>
        <dbReference type="ARBA" id="ARBA00012191"/>
    </source>
</evidence>
<feature type="transmembrane region" description="Helical" evidence="15">
    <location>
        <begin position="772"/>
        <end position="799"/>
    </location>
</feature>
<keyword evidence="11 15" id="KW-1133">Transmembrane helix</keyword>
<dbReference type="FunFam" id="3.40.50.300:FF:000163">
    <property type="entry name" value="Multidrug resistance-associated protein member 4"/>
    <property type="match status" value="1"/>
</dbReference>
<comment type="subcellular location">
    <subcellularLocation>
        <location evidence="1">Membrane</location>
        <topology evidence="1">Multi-pass membrane protein</topology>
    </subcellularLocation>
    <subcellularLocation>
        <location evidence="2">Plastid</location>
    </subcellularLocation>
</comment>
<feature type="transmembrane region" description="Helical" evidence="15">
    <location>
        <begin position="858"/>
        <end position="886"/>
    </location>
</feature>
<dbReference type="Gene3D" id="3.40.50.300">
    <property type="entry name" value="P-loop containing nucleotide triphosphate hydrolases"/>
    <property type="match status" value="2"/>
</dbReference>
<dbReference type="GO" id="GO:0016887">
    <property type="term" value="F:ATP hydrolysis activity"/>
    <property type="evidence" value="ECO:0007669"/>
    <property type="project" value="InterPro"/>
</dbReference>
<keyword evidence="9" id="KW-0067">ATP-binding</keyword>
<feature type="domain" description="ABC transporter" evidence="16">
    <location>
        <begin position="1053"/>
        <end position="1270"/>
    </location>
</feature>
<sequence>MGLSSSIRFWGDKRSGGCDSLREPLVKNGKGGEVKSLCGDKKTVTPYSSATILSRISYSWMTPMVSLGYKRPLNLEDIPQLSGLDSIRNIFPVFAKKLKEFSPGRNSVTTCNLVKALVFTVWKDILLSAIYLLIHKLPSYVEAYLINDLVQFLNASGESKKEGYFLVIAFTIAKLFESLGKTQYYFKVQQGGSRLRAAMVAMIYSKCMSLSCQSKQRHTCGEMINFMSVDAERIVGFGWYLHDPWIVLVQVVLAFVILYKNLGLASVVPLLSTVVVMLANIPLGTLLERYQKKLMASKDDRMKATSEVLRNMRVLKLQAWEMKFLSKINSLRDTEVRWLRRYEYVSALSVFIHWVIPTFVSVATFGAAVLMGTQLEPGKVLSSLATFALLKEPIYRIPDAISKTVQVKVSLDRIASFLSLEDMEHDIVEKHQKSCSSDVAIDIVDGSFTWDESSPTPLLKGINLRVRHGMKVAICGPVSSGKSSLLSCILGEMSKISGSVKIFGTIAYVPQSAWIQSGTIEENILFGMKMDREKYDRVVEACCLKKDLEDIPFGDQTFIGERGINLSGGQKQRVQIARALYQDVDIYLFDDPFSAVDAHTGTHLFNECILGLLESKAVVYVTHQVEFLPAADLILVMKGGKISKEGDYTSILKSETEFMELVGAHKEALSSIDSFEERVLTVKNDNSTTMQNEESGKDDCSSARPKGQLIQDEERKKGGVGFSVYWTYMTLAFGGILVPFICLGQVLFQALQVGGNYWMTWATPRVGSSTTLLSVYAVFAIAGSFCILARTLLLVTAGFNTATMLFHKMHLCIFRAPMSFFDATPSGRILNRASTDQSAVDLDIPFQLGAFLNAIVELLGVIVVMSLVTWQVFAIFIPVIAICIYFQQHYLPSSRELARLAGVSKAPVIQHFAETISGLTTIRAFGQELGFFNTFMKLVDDHSRPKFHGFVPLGTIDASEWCLSSYVYKHKMKGFLLIHPFQQSAAFAVLAVTYGHNLNSQLVFVAVYFYMTENLMVSVERMTQYTSVSSEPPLVSESRRPDMNWPPNGEIDIRNLKVRYAPQLPLVLRGITCTLLGGKKTGVVGRTGSGKSTLIQTLFRIVEPVEGEIFIDGINVSSIGLHDLRAKLSIIPQDPTMFAGTIRANLDPLEEYTDGQIWEALDKCQLGDEVRKKEAGLDSPVAENGENWSVGQRQLVCLGRVLLKKSKILVLDEATASVDTATDNLIQQTVRQNFSSSTVITIAHRMTSVLDSDMVLLLNNGSFHFLLIFINLLSFSQ</sequence>
<feature type="transmembrane region" description="Helical" evidence="15">
    <location>
        <begin position="347"/>
        <end position="371"/>
    </location>
</feature>
<feature type="region of interest" description="Disordered" evidence="14">
    <location>
        <begin position="686"/>
        <end position="708"/>
    </location>
</feature>
<dbReference type="CDD" id="cd18579">
    <property type="entry name" value="ABC_6TM_ABCC_D1"/>
    <property type="match status" value="1"/>
</dbReference>
<comment type="catalytic activity">
    <reaction evidence="13">
        <text>ATP + H2O + xenobioticSide 1 = ADP + phosphate + xenobioticSide 2.</text>
        <dbReference type="EC" id="7.6.2.2"/>
    </reaction>
</comment>
<evidence type="ECO:0000256" key="3">
    <source>
        <dbReference type="ARBA" id="ARBA00009726"/>
    </source>
</evidence>
<dbReference type="CDD" id="cd03244">
    <property type="entry name" value="ABCC_MRP_domain2"/>
    <property type="match status" value="1"/>
</dbReference>
<dbReference type="PROSITE" id="PS50929">
    <property type="entry name" value="ABC_TM1F"/>
    <property type="match status" value="2"/>
</dbReference>
<evidence type="ECO:0000256" key="11">
    <source>
        <dbReference type="ARBA" id="ARBA00022989"/>
    </source>
</evidence>
<keyword evidence="10" id="KW-1278">Translocase</keyword>
<dbReference type="FunFam" id="1.20.1560.10:FF:000003">
    <property type="entry name" value="ABC transporter C family member 10"/>
    <property type="match status" value="1"/>
</dbReference>
<protein>
    <recommendedName>
        <fullName evidence="4">ABC-type xenobiotic transporter</fullName>
        <ecNumber evidence="4">7.6.2.2</ecNumber>
    </recommendedName>
</protein>
<evidence type="ECO:0000256" key="6">
    <source>
        <dbReference type="ARBA" id="ARBA00022692"/>
    </source>
</evidence>
<dbReference type="SUPFAM" id="SSF52540">
    <property type="entry name" value="P-loop containing nucleoside triphosphate hydrolases"/>
    <property type="match status" value="2"/>
</dbReference>
<reference evidence="18 19" key="1">
    <citation type="submission" date="2018-04" db="EMBL/GenBank/DDBJ databases">
        <authorList>
            <person name="Vogel A."/>
        </authorList>
    </citation>
    <scope>NUCLEOTIDE SEQUENCE [LARGE SCALE GENOMIC DNA]</scope>
</reference>
<dbReference type="InterPro" id="IPR044746">
    <property type="entry name" value="ABCC_6TM_D1"/>
</dbReference>
<dbReference type="OrthoDB" id="6500128at2759"/>
<evidence type="ECO:0000256" key="9">
    <source>
        <dbReference type="ARBA" id="ARBA00022840"/>
    </source>
</evidence>